<dbReference type="Gene3D" id="1.10.510.10">
    <property type="entry name" value="Transferase(Phosphotransferase) domain 1"/>
    <property type="match status" value="1"/>
</dbReference>
<dbReference type="SUPFAM" id="SSF56112">
    <property type="entry name" value="Protein kinase-like (PK-like)"/>
    <property type="match status" value="1"/>
</dbReference>
<evidence type="ECO:0000256" key="8">
    <source>
        <dbReference type="ARBA" id="ARBA00048329"/>
    </source>
</evidence>
<sequence>MPWWGRTKQDSKKKSIAEGGVFDAGQRPRYPRQPKRIAEDDGSSRASRKSLDVASEPGSASGVGSRSPSPSSPSNECCPGPGQPLPLPCAPPRKKGIEYGQSGTQSVSTRLQVTALRHAPSMPLPSPTQVQPRPVVESSGEVDSGSVSSASSLGSIDAVDPWQPGRVSNLRPLQDDPPEQPHPSTSQMGQELTTLKHQQPLRQESSRSTSPLLSSHQPAVSPNRRQVRGSLRHGEGSRPQYLNIPPPDSSISSPAPSPRSFLAAQRNVEPVVAGSGQSSSPRSAATSAYNSSQGDPALVSQQAEEPSPAPSPRLRSPGPSCGTSATVSPLHPRAGRLGSLGPEQQTTWHEEPRGQYPPQPLPLPPPPTNGTTLYPPVPMSSAPSPSAVAPRGTSRALDPSGPGATTRWQKGKLLGSGTFGNVYVGFNNDSGGFCAMKEVLLVSDDSKSNESVKQLSQEIALLSKLRHENIVQYIGTETLEDRLYIYLEYVSGGSIHKLLQEYGAFKEPVTRNYTRQILSGLAYLHNQNTVHRDIKGANILVDTHGIVKLADFGMAKHITAQSFLQSFKGSPYWMAPEVIKQSGGYDLAVDIWSLGCTVLEMVTTKPPWHQYEGVAAMFKIWNSKELPVIPDVLSKEGKDFVRLCLQRNPAHRPSAAQLLEHPFVEDAPRVSGPDVHGSSSDLLSSAATRIQSLVCNLVTCLKMLFQGCFVYQLLMSREPLSHGHGASVASPSASPRIQSRTVHQMYSGVSTPMMSSGSSTPRGGANGSSPPLLNAVYGALSTFPNGGGYGNDSWTQSGRFTSSSNTHGGGRFQWSITPQRTPEGSPRRQDWHPVDDIPLDLTVGRNNQRMIGKYNAKEMEL</sequence>
<evidence type="ECO:0000256" key="1">
    <source>
        <dbReference type="ARBA" id="ARBA00006529"/>
    </source>
</evidence>
<evidence type="ECO:0000256" key="10">
    <source>
        <dbReference type="SAM" id="MobiDB-lite"/>
    </source>
</evidence>
<protein>
    <recommendedName>
        <fullName evidence="2">mitogen-activated protein kinase kinase kinase</fullName>
        <ecNumber evidence="2">2.7.11.25</ecNumber>
    </recommendedName>
</protein>
<organism evidence="12 13">
    <name type="scientific">Sphagnum troendelagicum</name>
    <dbReference type="NCBI Taxonomy" id="128251"/>
    <lineage>
        <taxon>Eukaryota</taxon>
        <taxon>Viridiplantae</taxon>
        <taxon>Streptophyta</taxon>
        <taxon>Embryophyta</taxon>
        <taxon>Bryophyta</taxon>
        <taxon>Sphagnophytina</taxon>
        <taxon>Sphagnopsida</taxon>
        <taxon>Sphagnales</taxon>
        <taxon>Sphagnaceae</taxon>
        <taxon>Sphagnum</taxon>
    </lineage>
</organism>
<feature type="binding site" evidence="9">
    <location>
        <position position="437"/>
    </location>
    <ligand>
        <name>ATP</name>
        <dbReference type="ChEBI" id="CHEBI:30616"/>
    </ligand>
</feature>
<feature type="compositionally biased region" description="Low complexity" evidence="10">
    <location>
        <begin position="300"/>
        <end position="320"/>
    </location>
</feature>
<dbReference type="PANTHER" id="PTHR48016:SF17">
    <property type="entry name" value="MITOGEN-ACTIVATED PROTEIN KINASE KINASE KINASE YODA"/>
    <property type="match status" value="1"/>
</dbReference>
<dbReference type="PANTHER" id="PTHR48016">
    <property type="entry name" value="MAP KINASE KINASE KINASE SSK2-RELATED-RELATED"/>
    <property type="match status" value="1"/>
</dbReference>
<dbReference type="InterPro" id="IPR017441">
    <property type="entry name" value="Protein_kinase_ATP_BS"/>
</dbReference>
<evidence type="ECO:0000259" key="11">
    <source>
        <dbReference type="PROSITE" id="PS50011"/>
    </source>
</evidence>
<evidence type="ECO:0000256" key="4">
    <source>
        <dbReference type="ARBA" id="ARBA00022741"/>
    </source>
</evidence>
<dbReference type="EC" id="2.7.11.25" evidence="2"/>
<evidence type="ECO:0000256" key="2">
    <source>
        <dbReference type="ARBA" id="ARBA00012406"/>
    </source>
</evidence>
<reference evidence="12" key="1">
    <citation type="submission" date="2024-02" db="EMBL/GenBank/DDBJ databases">
        <authorList>
            <consortium name="ELIXIR-Norway"/>
            <consortium name="Elixir Norway"/>
        </authorList>
    </citation>
    <scope>NUCLEOTIDE SEQUENCE</scope>
</reference>
<dbReference type="InterPro" id="IPR000719">
    <property type="entry name" value="Prot_kinase_dom"/>
</dbReference>
<gene>
    <name evidence="12" type="ORF">CSSPTR1EN2_LOCUS18945</name>
</gene>
<feature type="compositionally biased region" description="Low complexity" evidence="10">
    <location>
        <begin position="135"/>
        <end position="159"/>
    </location>
</feature>
<evidence type="ECO:0000313" key="13">
    <source>
        <dbReference type="Proteomes" id="UP001497512"/>
    </source>
</evidence>
<feature type="compositionally biased region" description="Polar residues" evidence="10">
    <location>
        <begin position="182"/>
        <end position="203"/>
    </location>
</feature>
<dbReference type="SMART" id="SM00220">
    <property type="entry name" value="S_TKc"/>
    <property type="match status" value="1"/>
</dbReference>
<dbReference type="InterPro" id="IPR011009">
    <property type="entry name" value="Kinase-like_dom_sf"/>
</dbReference>
<accession>A0ABP0US16</accession>
<evidence type="ECO:0000256" key="7">
    <source>
        <dbReference type="ARBA" id="ARBA00047559"/>
    </source>
</evidence>
<feature type="compositionally biased region" description="Low complexity" evidence="10">
    <location>
        <begin position="206"/>
        <end position="215"/>
    </location>
</feature>
<keyword evidence="5" id="KW-0418">Kinase</keyword>
<feature type="compositionally biased region" description="Low complexity" evidence="10">
    <location>
        <begin position="57"/>
        <end position="80"/>
    </location>
</feature>
<feature type="region of interest" description="Disordered" evidence="10">
    <location>
        <begin position="1"/>
        <end position="411"/>
    </location>
</feature>
<feature type="compositionally biased region" description="Basic and acidic residues" evidence="10">
    <location>
        <begin position="825"/>
        <end position="834"/>
    </location>
</feature>
<dbReference type="InterPro" id="IPR050538">
    <property type="entry name" value="MAP_kinase_kinase_kinase"/>
</dbReference>
<evidence type="ECO:0000256" key="5">
    <source>
        <dbReference type="ARBA" id="ARBA00022777"/>
    </source>
</evidence>
<feature type="domain" description="Protein kinase" evidence="11">
    <location>
        <begin position="408"/>
        <end position="664"/>
    </location>
</feature>
<feature type="compositionally biased region" description="Low complexity" evidence="10">
    <location>
        <begin position="369"/>
        <end position="390"/>
    </location>
</feature>
<feature type="compositionally biased region" description="Polar residues" evidence="10">
    <location>
        <begin position="101"/>
        <end position="112"/>
    </location>
</feature>
<dbReference type="PROSITE" id="PS00107">
    <property type="entry name" value="PROTEIN_KINASE_ATP"/>
    <property type="match status" value="1"/>
</dbReference>
<feature type="compositionally biased region" description="Low complexity" evidence="10">
    <location>
        <begin position="249"/>
        <end position="260"/>
    </location>
</feature>
<feature type="compositionally biased region" description="Basic and acidic residues" evidence="10">
    <location>
        <begin position="7"/>
        <end position="16"/>
    </location>
</feature>
<feature type="compositionally biased region" description="Pro residues" evidence="10">
    <location>
        <begin position="355"/>
        <end position="368"/>
    </location>
</feature>
<feature type="compositionally biased region" description="Pro residues" evidence="10">
    <location>
        <begin position="81"/>
        <end position="91"/>
    </location>
</feature>
<keyword evidence="3" id="KW-0808">Transferase</keyword>
<comment type="catalytic activity">
    <reaction evidence="7">
        <text>L-threonyl-[protein] + ATP = O-phospho-L-threonyl-[protein] + ADP + H(+)</text>
        <dbReference type="Rhea" id="RHEA:46608"/>
        <dbReference type="Rhea" id="RHEA-COMP:11060"/>
        <dbReference type="Rhea" id="RHEA-COMP:11605"/>
        <dbReference type="ChEBI" id="CHEBI:15378"/>
        <dbReference type="ChEBI" id="CHEBI:30013"/>
        <dbReference type="ChEBI" id="CHEBI:30616"/>
        <dbReference type="ChEBI" id="CHEBI:61977"/>
        <dbReference type="ChEBI" id="CHEBI:456216"/>
        <dbReference type="EC" id="2.7.11.25"/>
    </reaction>
</comment>
<keyword evidence="4 9" id="KW-0547">Nucleotide-binding</keyword>
<evidence type="ECO:0000256" key="6">
    <source>
        <dbReference type="ARBA" id="ARBA00022840"/>
    </source>
</evidence>
<comment type="catalytic activity">
    <reaction evidence="8">
        <text>L-seryl-[protein] + ATP = O-phospho-L-seryl-[protein] + ADP + H(+)</text>
        <dbReference type="Rhea" id="RHEA:17989"/>
        <dbReference type="Rhea" id="RHEA-COMP:9863"/>
        <dbReference type="Rhea" id="RHEA-COMP:11604"/>
        <dbReference type="ChEBI" id="CHEBI:15378"/>
        <dbReference type="ChEBI" id="CHEBI:29999"/>
        <dbReference type="ChEBI" id="CHEBI:30616"/>
        <dbReference type="ChEBI" id="CHEBI:83421"/>
        <dbReference type="ChEBI" id="CHEBI:456216"/>
        <dbReference type="EC" id="2.7.11.25"/>
    </reaction>
</comment>
<name>A0ABP0US16_9BRYO</name>
<dbReference type="Pfam" id="PF00069">
    <property type="entry name" value="Pkinase"/>
    <property type="match status" value="1"/>
</dbReference>
<evidence type="ECO:0000313" key="12">
    <source>
        <dbReference type="EMBL" id="CAK9228305.1"/>
    </source>
</evidence>
<evidence type="ECO:0000256" key="3">
    <source>
        <dbReference type="ARBA" id="ARBA00022679"/>
    </source>
</evidence>
<keyword evidence="13" id="KW-1185">Reference proteome</keyword>
<dbReference type="Proteomes" id="UP001497512">
    <property type="component" value="Chromosome 6"/>
</dbReference>
<comment type="similarity">
    <text evidence="1">Belongs to the protein kinase superfamily. STE Ser/Thr protein kinase family. MAP kinase kinase kinase subfamily.</text>
</comment>
<dbReference type="PROSITE" id="PS50011">
    <property type="entry name" value="PROTEIN_KINASE_DOM"/>
    <property type="match status" value="1"/>
</dbReference>
<feature type="compositionally biased region" description="Polar residues" evidence="10">
    <location>
        <begin position="275"/>
        <end position="294"/>
    </location>
</feature>
<proteinExistence type="inferred from homology"/>
<keyword evidence="6 9" id="KW-0067">ATP-binding</keyword>
<feature type="region of interest" description="Disordered" evidence="10">
    <location>
        <begin position="801"/>
        <end position="834"/>
    </location>
</feature>
<dbReference type="EMBL" id="OZ019898">
    <property type="protein sequence ID" value="CAK9228305.1"/>
    <property type="molecule type" value="Genomic_DNA"/>
</dbReference>
<dbReference type="CDD" id="cd06632">
    <property type="entry name" value="STKc_MEKK1_plant"/>
    <property type="match status" value="1"/>
</dbReference>
<evidence type="ECO:0000256" key="9">
    <source>
        <dbReference type="PROSITE-ProRule" id="PRU10141"/>
    </source>
</evidence>